<keyword evidence="6 9" id="KW-0010">Activator</keyword>
<sequence>MSTGGDVGVYLVDTSGESQYKCTCGFSAVRNRACAYNSGLFYEDELDITGAREDLDGSYRLKPPLVKLPDDGKEEKWPQVLITIMQAQCSTLFSSLTLLFKFTKPYLRSSAEPAHKELRELELMDGCEACMNALDQSRQYWDGCSSGKQDKALLRSCIHTWAYSRAVSTVNSQDVVRVMRSLQPYLQEAIQRKNKKLWEATYNVAGPLTWRQFHKLAGRGTEEQCEPQPIPSLLVGHDKDWMSLSPYAVSYWDKLLLEPYSSSRDVAYVVVAPDNEHVLSSVRVFFKELSSTYDVCRLGKHTPITKILRDGILRVGKTAARKLADEKVDVWFSQIGDSPAAARLKLYAQVCKGHLALTSSLAALTTCLLLQKQVMAMFRPPYILAPAKDKQTELGESFGEAVEKCTVLFCEYCLTYDQRHLLAVCTDDRGELLETTVINIEIPNRGRRKKASARRIGLRKLWDFLLGVMSMSSSPWRLVIGRFGRIGHGELMG</sequence>
<feature type="domain" description="MID" evidence="11">
    <location>
        <begin position="264"/>
        <end position="358"/>
    </location>
</feature>
<comment type="subcellular location">
    <subcellularLocation>
        <location evidence="1 9">Nucleus</location>
    </subcellularLocation>
</comment>
<comment type="subunit">
    <text evidence="9">Component of the Mediator complex.</text>
</comment>
<dbReference type="Pfam" id="PF18296">
    <property type="entry name" value="MID_MedPIWI"/>
    <property type="match status" value="1"/>
</dbReference>
<evidence type="ECO:0000256" key="3">
    <source>
        <dbReference type="ARBA" id="ARBA00019618"/>
    </source>
</evidence>
<dbReference type="PANTHER" id="PTHR48249">
    <property type="entry name" value="MEDIATOR OF RNA POLYMERASE II TRANSCRIPTION SUBUNIT 13"/>
    <property type="match status" value="1"/>
</dbReference>
<comment type="function">
    <text evidence="9">Component of the Mediator complex, a coactivator involved in regulated transcription of nearly all RNA polymerase II-dependent genes. Mediator functions as a bridge to convey information from gene-specific regulatory proteins to the basal RNA polymerase II transcription machinery. Mediator is recruited to promoters by direct interactions with regulatory proteins and serves as a scaffold for the assembly of a functional preinitiation complex with RNA polymerase II and the general transcription factors.</text>
</comment>
<dbReference type="InterPro" id="IPR009401">
    <property type="entry name" value="Med13_C"/>
</dbReference>
<evidence type="ECO:0000259" key="11">
    <source>
        <dbReference type="Pfam" id="PF18296"/>
    </source>
</evidence>
<proteinExistence type="inferred from homology"/>
<dbReference type="InterPro" id="IPR041285">
    <property type="entry name" value="MID_MedPIWI"/>
</dbReference>
<name>A0ABM1F195_PRICU</name>
<reference evidence="13" key="1">
    <citation type="submission" date="2025-08" db="UniProtKB">
        <authorList>
            <consortium name="RefSeq"/>
        </authorList>
    </citation>
    <scope>IDENTIFICATION</scope>
</reference>
<accession>A0ABM1F195</accession>
<protein>
    <recommendedName>
        <fullName evidence="3 9">Mediator of RNA polymerase II transcription subunit 13</fullName>
    </recommendedName>
</protein>
<dbReference type="Pfam" id="PF06333">
    <property type="entry name" value="Med13_C"/>
    <property type="match status" value="1"/>
</dbReference>
<evidence type="ECO:0000256" key="7">
    <source>
        <dbReference type="ARBA" id="ARBA00023163"/>
    </source>
</evidence>
<comment type="similarity">
    <text evidence="2 9">Belongs to the Mediator complex subunit 13 family.</text>
</comment>
<dbReference type="Proteomes" id="UP000695022">
    <property type="component" value="Unplaced"/>
</dbReference>
<evidence type="ECO:0000256" key="6">
    <source>
        <dbReference type="ARBA" id="ARBA00023159"/>
    </source>
</evidence>
<feature type="domain" description="Mediator complex subunit Med13 C-terminal" evidence="10">
    <location>
        <begin position="379"/>
        <end position="491"/>
    </location>
</feature>
<keyword evidence="8 9" id="KW-0539">Nucleus</keyword>
<keyword evidence="12" id="KW-1185">Reference proteome</keyword>
<organism evidence="12 13">
    <name type="scientific">Priapulus caudatus</name>
    <name type="common">Priapulid worm</name>
    <dbReference type="NCBI Taxonomy" id="37621"/>
    <lineage>
        <taxon>Eukaryota</taxon>
        <taxon>Metazoa</taxon>
        <taxon>Ecdysozoa</taxon>
        <taxon>Scalidophora</taxon>
        <taxon>Priapulida</taxon>
        <taxon>Priapulimorpha</taxon>
        <taxon>Priapulimorphida</taxon>
        <taxon>Priapulidae</taxon>
        <taxon>Priapulus</taxon>
    </lineage>
</organism>
<evidence type="ECO:0000259" key="10">
    <source>
        <dbReference type="Pfam" id="PF06333"/>
    </source>
</evidence>
<dbReference type="InterPro" id="IPR051139">
    <property type="entry name" value="Mediator_complx_sub13"/>
</dbReference>
<keyword evidence="5 9" id="KW-0805">Transcription regulation</keyword>
<evidence type="ECO:0000256" key="4">
    <source>
        <dbReference type="ARBA" id="ARBA00022491"/>
    </source>
</evidence>
<dbReference type="PANTHER" id="PTHR48249:SF3">
    <property type="entry name" value="MEDIATOR OF RNA POLYMERASE II TRANSCRIPTION SUBUNIT 13"/>
    <property type="match status" value="1"/>
</dbReference>
<gene>
    <name evidence="13" type="primary">LOC106818013</name>
</gene>
<evidence type="ECO:0000256" key="5">
    <source>
        <dbReference type="ARBA" id="ARBA00023015"/>
    </source>
</evidence>
<evidence type="ECO:0000313" key="12">
    <source>
        <dbReference type="Proteomes" id="UP000695022"/>
    </source>
</evidence>
<evidence type="ECO:0000256" key="9">
    <source>
        <dbReference type="RuleBase" id="RU364134"/>
    </source>
</evidence>
<evidence type="ECO:0000256" key="2">
    <source>
        <dbReference type="ARBA" id="ARBA00009354"/>
    </source>
</evidence>
<keyword evidence="4 9" id="KW-0678">Repressor</keyword>
<evidence type="ECO:0000313" key="13">
    <source>
        <dbReference type="RefSeq" id="XP_014678216.1"/>
    </source>
</evidence>
<dbReference type="RefSeq" id="XP_014678216.1">
    <property type="nucleotide sequence ID" value="XM_014822730.1"/>
</dbReference>
<evidence type="ECO:0000256" key="8">
    <source>
        <dbReference type="ARBA" id="ARBA00023242"/>
    </source>
</evidence>
<dbReference type="GeneID" id="106818013"/>
<evidence type="ECO:0000256" key="1">
    <source>
        <dbReference type="ARBA" id="ARBA00004123"/>
    </source>
</evidence>
<keyword evidence="7 9" id="KW-0804">Transcription</keyword>